<accession>A0A7U3VP88</accession>
<dbReference type="RefSeq" id="WP_202234581.1">
    <property type="nucleotide sequence ID" value="NZ_AP018365.1"/>
</dbReference>
<proteinExistence type="predicted"/>
<organism evidence="3 4">
    <name type="scientific">Actinacidiphila reveromycinica</name>
    <dbReference type="NCBI Taxonomy" id="659352"/>
    <lineage>
        <taxon>Bacteria</taxon>
        <taxon>Bacillati</taxon>
        <taxon>Actinomycetota</taxon>
        <taxon>Actinomycetes</taxon>
        <taxon>Kitasatosporales</taxon>
        <taxon>Streptomycetaceae</taxon>
        <taxon>Actinacidiphila</taxon>
    </lineage>
</organism>
<dbReference type="GO" id="GO:0016787">
    <property type="term" value="F:hydrolase activity"/>
    <property type="evidence" value="ECO:0007669"/>
    <property type="project" value="UniProtKB-KW"/>
</dbReference>
<dbReference type="PANTHER" id="PTHR43194:SF2">
    <property type="entry name" value="PEROXISOMAL MEMBRANE PROTEIN LPX1"/>
    <property type="match status" value="1"/>
</dbReference>
<evidence type="ECO:0000256" key="1">
    <source>
        <dbReference type="SAM" id="MobiDB-lite"/>
    </source>
</evidence>
<name>A0A7U3VP88_9ACTN</name>
<keyword evidence="4" id="KW-1185">Reference proteome</keyword>
<dbReference type="Proteomes" id="UP000595703">
    <property type="component" value="Chromosome"/>
</dbReference>
<reference evidence="3 4" key="1">
    <citation type="journal article" date="2010" name="J. Bacteriol.">
        <title>Biochemical characterization of a novel indole prenyltransferase from Streptomyces sp. SN-593.</title>
        <authorList>
            <person name="Takahashi S."/>
            <person name="Takagi H."/>
            <person name="Toyoda A."/>
            <person name="Uramoto M."/>
            <person name="Nogawa T."/>
            <person name="Ueki M."/>
            <person name="Sakaki Y."/>
            <person name="Osada H."/>
        </authorList>
    </citation>
    <scope>NUCLEOTIDE SEQUENCE [LARGE SCALE GENOMIC DNA]</scope>
    <source>
        <strain evidence="3 4">SN-593</strain>
    </source>
</reference>
<reference evidence="3 4" key="2">
    <citation type="journal article" date="2011" name="J. Antibiot.">
        <title>Furaquinocins I and J: novel polyketide isoprenoid hybrid compounds from Streptomyces reveromyceticus SN-593.</title>
        <authorList>
            <person name="Panthee S."/>
            <person name="Takahashi S."/>
            <person name="Takagi H."/>
            <person name="Nogawa T."/>
            <person name="Oowada E."/>
            <person name="Uramoto M."/>
            <person name="Osada H."/>
        </authorList>
    </citation>
    <scope>NUCLEOTIDE SEQUENCE [LARGE SCALE GENOMIC DNA]</scope>
    <source>
        <strain evidence="3 4">SN-593</strain>
    </source>
</reference>
<sequence length="321" mass="34096">MSANGTDASGVSGVSGGDARARARTEAARRVRPGQRFSVLPVPDTVEVLELDVPVGALTALRARPADRALGTALLVPGFTGSKEDFLPLLPLLADRGFDAWAFSQRGQGDSAAPAGEESYTLDAFSGDVIHVASLLADLTGRRHAHLVGHSFGGTVARAAAISGGREAFADLTMLCSGPHGWPGRKAAEEARLRGAGKRTDLWTLDRPEAARTARRAPEQLSPAERFLRERSLRTSVDNLLGAIGVLADPSDSTPLLAATGLPVLVAHGRHDDAWPQEWQRTMAERLGARHEIIADSGHLPNQENPVATADLLSDFWSHTR</sequence>
<dbReference type="InterPro" id="IPR000073">
    <property type="entry name" value="AB_hydrolase_1"/>
</dbReference>
<keyword evidence="3" id="KW-0378">Hydrolase</keyword>
<dbReference type="KEGG" id="arev:RVR_4599"/>
<dbReference type="EMBL" id="AP018365">
    <property type="protein sequence ID" value="BBA98428.1"/>
    <property type="molecule type" value="Genomic_DNA"/>
</dbReference>
<reference evidence="3 4" key="3">
    <citation type="journal article" date="2011" name="Nat. Chem. Biol.">
        <title>Reveromycin A biosynthesis uses RevG and RevJ for stereospecific spiroacetal formation.</title>
        <authorList>
            <person name="Takahashi S."/>
            <person name="Toyoda A."/>
            <person name="Sekiyama Y."/>
            <person name="Takagi H."/>
            <person name="Nogawa T."/>
            <person name="Uramoto M."/>
            <person name="Suzuki R."/>
            <person name="Koshino H."/>
            <person name="Kumano T."/>
            <person name="Panthee S."/>
            <person name="Dairi T."/>
            <person name="Ishikawa J."/>
            <person name="Ikeda H."/>
            <person name="Sakaki Y."/>
            <person name="Osada H."/>
        </authorList>
    </citation>
    <scope>NUCLEOTIDE SEQUENCE [LARGE SCALE GENOMIC DNA]</scope>
    <source>
        <strain evidence="3 4">SN-593</strain>
    </source>
</reference>
<dbReference type="AlphaFoldDB" id="A0A7U3VP88"/>
<dbReference type="InterPro" id="IPR050228">
    <property type="entry name" value="Carboxylesterase_BioH"/>
</dbReference>
<protein>
    <submittedName>
        <fullName evidence="3">Putative hydrolase</fullName>
    </submittedName>
</protein>
<feature type="region of interest" description="Disordered" evidence="1">
    <location>
        <begin position="1"/>
        <end position="28"/>
    </location>
</feature>
<feature type="domain" description="AB hydrolase-1" evidence="2">
    <location>
        <begin position="74"/>
        <end position="311"/>
    </location>
</feature>
<dbReference type="Gene3D" id="3.40.50.1820">
    <property type="entry name" value="alpha/beta hydrolase"/>
    <property type="match status" value="1"/>
</dbReference>
<evidence type="ECO:0000313" key="4">
    <source>
        <dbReference type="Proteomes" id="UP000595703"/>
    </source>
</evidence>
<evidence type="ECO:0000259" key="2">
    <source>
        <dbReference type="Pfam" id="PF12697"/>
    </source>
</evidence>
<dbReference type="Pfam" id="PF12697">
    <property type="entry name" value="Abhydrolase_6"/>
    <property type="match status" value="1"/>
</dbReference>
<reference evidence="3 4" key="4">
    <citation type="journal article" date="2020" name="Sci. Rep.">
        <title>beta-carboline chemical signals induce reveromycin production through a LuxR family regulator in Streptomyces sp. SN-593.</title>
        <authorList>
            <person name="Panthee S."/>
            <person name="Kito N."/>
            <person name="Hayashi T."/>
            <person name="Shimizu T."/>
            <person name="Ishikawa J."/>
            <person name="Hamamoto H."/>
            <person name="Osada H."/>
            <person name="Takahashi S."/>
        </authorList>
    </citation>
    <scope>NUCLEOTIDE SEQUENCE [LARGE SCALE GENOMIC DNA]</scope>
    <source>
        <strain evidence="3 4">SN-593</strain>
    </source>
</reference>
<gene>
    <name evidence="3" type="ORF">RVR_4599</name>
</gene>
<feature type="compositionally biased region" description="Basic and acidic residues" evidence="1">
    <location>
        <begin position="19"/>
        <end position="28"/>
    </location>
</feature>
<dbReference type="InterPro" id="IPR029058">
    <property type="entry name" value="AB_hydrolase_fold"/>
</dbReference>
<evidence type="ECO:0000313" key="3">
    <source>
        <dbReference type="EMBL" id="BBA98428.1"/>
    </source>
</evidence>
<dbReference type="PANTHER" id="PTHR43194">
    <property type="entry name" value="HYDROLASE ALPHA/BETA FOLD FAMILY"/>
    <property type="match status" value="1"/>
</dbReference>
<dbReference type="SUPFAM" id="SSF53474">
    <property type="entry name" value="alpha/beta-Hydrolases"/>
    <property type="match status" value="1"/>
</dbReference>